<evidence type="ECO:0000256" key="11">
    <source>
        <dbReference type="ARBA" id="ARBA00022932"/>
    </source>
</evidence>
<dbReference type="InterPro" id="IPR020046">
    <property type="entry name" value="5-3_exonucl_a-hlix_arch_N"/>
</dbReference>
<dbReference type="InterPro" id="IPR019760">
    <property type="entry name" value="DNA-dir_DNA_pol_A_CS"/>
</dbReference>
<evidence type="ECO:0000256" key="4">
    <source>
        <dbReference type="ARBA" id="ARBA00022679"/>
    </source>
</evidence>
<comment type="caution">
    <text evidence="20">The sequence shown here is derived from an EMBL/GenBank/DDBJ whole genome shotgun (WGS) entry which is preliminary data.</text>
</comment>
<keyword evidence="21" id="KW-1185">Reference proteome</keyword>
<dbReference type="InterPro" id="IPR002421">
    <property type="entry name" value="5-3_exonuclease"/>
</dbReference>
<dbReference type="InterPro" id="IPR002562">
    <property type="entry name" value="3'-5'_exonuclease_dom"/>
</dbReference>
<evidence type="ECO:0000256" key="13">
    <source>
        <dbReference type="ARBA" id="ARBA00023204"/>
    </source>
</evidence>
<dbReference type="SMART" id="SM00279">
    <property type="entry name" value="HhH2"/>
    <property type="match status" value="1"/>
</dbReference>
<dbReference type="PANTHER" id="PTHR10133:SF27">
    <property type="entry name" value="DNA POLYMERASE NU"/>
    <property type="match status" value="1"/>
</dbReference>
<evidence type="ECO:0000256" key="16">
    <source>
        <dbReference type="RuleBase" id="RU004460"/>
    </source>
</evidence>
<dbReference type="SMART" id="SM00474">
    <property type="entry name" value="35EXOc"/>
    <property type="match status" value="1"/>
</dbReference>
<name>A0ABS2MMZ3_9FIRM</name>
<dbReference type="SUPFAM" id="SSF88723">
    <property type="entry name" value="PIN domain-like"/>
    <property type="match status" value="1"/>
</dbReference>
<evidence type="ECO:0000256" key="14">
    <source>
        <dbReference type="ARBA" id="ARBA00049244"/>
    </source>
</evidence>
<dbReference type="InterPro" id="IPR029060">
    <property type="entry name" value="PIN-like_dom_sf"/>
</dbReference>
<dbReference type="NCBIfam" id="TIGR00593">
    <property type="entry name" value="pola"/>
    <property type="match status" value="1"/>
</dbReference>
<dbReference type="Gene3D" id="1.20.1060.10">
    <property type="entry name" value="Taq DNA Polymerase, Chain T, domain 4"/>
    <property type="match status" value="1"/>
</dbReference>
<dbReference type="GO" id="GO:0003887">
    <property type="term" value="F:DNA-directed DNA polymerase activity"/>
    <property type="evidence" value="ECO:0007669"/>
    <property type="project" value="UniProtKB-EC"/>
</dbReference>
<dbReference type="Pfam" id="PF22619">
    <property type="entry name" value="DNA_polI_exo1"/>
    <property type="match status" value="1"/>
</dbReference>
<dbReference type="PRINTS" id="PR00868">
    <property type="entry name" value="DNAPOLI"/>
</dbReference>
<dbReference type="InterPro" id="IPR036397">
    <property type="entry name" value="RNaseH_sf"/>
</dbReference>
<evidence type="ECO:0000313" key="20">
    <source>
        <dbReference type="EMBL" id="MBM7560776.1"/>
    </source>
</evidence>
<dbReference type="InterPro" id="IPR018320">
    <property type="entry name" value="DNA_polymerase_1"/>
</dbReference>
<evidence type="ECO:0000259" key="18">
    <source>
        <dbReference type="SMART" id="SM00475"/>
    </source>
</evidence>
<feature type="domain" description="5'-3' exonuclease" evidence="18">
    <location>
        <begin position="23"/>
        <end position="282"/>
    </location>
</feature>
<evidence type="ECO:0000256" key="8">
    <source>
        <dbReference type="ARBA" id="ARBA00022763"/>
    </source>
</evidence>
<dbReference type="NCBIfam" id="NF004397">
    <property type="entry name" value="PRK05755.1"/>
    <property type="match status" value="1"/>
</dbReference>
<evidence type="ECO:0000256" key="12">
    <source>
        <dbReference type="ARBA" id="ARBA00023125"/>
    </source>
</evidence>
<proteinExistence type="inferred from homology"/>
<dbReference type="CDD" id="cd09859">
    <property type="entry name" value="PIN_53EXO"/>
    <property type="match status" value="1"/>
</dbReference>
<evidence type="ECO:0000259" key="19">
    <source>
        <dbReference type="SMART" id="SM00482"/>
    </source>
</evidence>
<dbReference type="Proteomes" id="UP000767854">
    <property type="component" value="Unassembled WGS sequence"/>
</dbReference>
<dbReference type="SUPFAM" id="SSF47807">
    <property type="entry name" value="5' to 3' exonuclease, C-terminal subdomain"/>
    <property type="match status" value="1"/>
</dbReference>
<dbReference type="Pfam" id="PF00476">
    <property type="entry name" value="DNA_pol_A"/>
    <property type="match status" value="1"/>
</dbReference>
<evidence type="ECO:0000256" key="15">
    <source>
        <dbReference type="NCBIfam" id="TIGR00593"/>
    </source>
</evidence>
<evidence type="ECO:0000256" key="10">
    <source>
        <dbReference type="ARBA" id="ARBA00022839"/>
    </source>
</evidence>
<keyword evidence="11 16" id="KW-0239">DNA-directed DNA polymerase</keyword>
<dbReference type="CDD" id="cd06140">
    <property type="entry name" value="DNA_polA_I_Bacillus_like_exo"/>
    <property type="match status" value="1"/>
</dbReference>
<dbReference type="InterPro" id="IPR020045">
    <property type="entry name" value="DNA_polI_H3TH"/>
</dbReference>
<dbReference type="SUPFAM" id="SSF53098">
    <property type="entry name" value="Ribonuclease H-like"/>
    <property type="match status" value="1"/>
</dbReference>
<gene>
    <name evidence="16" type="primary">polA</name>
    <name evidence="20" type="ORF">JOC49_000285</name>
</gene>
<keyword evidence="8 16" id="KW-0227">DNA damage</keyword>
<dbReference type="CDD" id="cd09898">
    <property type="entry name" value="H3TH_53EXO"/>
    <property type="match status" value="1"/>
</dbReference>
<comment type="catalytic activity">
    <reaction evidence="14 16">
        <text>DNA(n) + a 2'-deoxyribonucleoside 5'-triphosphate = DNA(n+1) + diphosphate</text>
        <dbReference type="Rhea" id="RHEA:22508"/>
        <dbReference type="Rhea" id="RHEA-COMP:17339"/>
        <dbReference type="Rhea" id="RHEA-COMP:17340"/>
        <dbReference type="ChEBI" id="CHEBI:33019"/>
        <dbReference type="ChEBI" id="CHEBI:61560"/>
        <dbReference type="ChEBI" id="CHEBI:173112"/>
        <dbReference type="EC" id="2.7.7.7"/>
    </reaction>
</comment>
<comment type="similarity">
    <text evidence="1 16">Belongs to the DNA polymerase type-A family.</text>
</comment>
<dbReference type="SUPFAM" id="SSF56672">
    <property type="entry name" value="DNA/RNA polymerases"/>
    <property type="match status" value="1"/>
</dbReference>
<evidence type="ECO:0000313" key="21">
    <source>
        <dbReference type="Proteomes" id="UP000767854"/>
    </source>
</evidence>
<dbReference type="InterPro" id="IPR054690">
    <property type="entry name" value="DNA_polI_exonuclease"/>
</dbReference>
<dbReference type="SMART" id="SM00482">
    <property type="entry name" value="POLAc"/>
    <property type="match status" value="1"/>
</dbReference>
<evidence type="ECO:0000256" key="2">
    <source>
        <dbReference type="ARBA" id="ARBA00012417"/>
    </source>
</evidence>
<evidence type="ECO:0000256" key="5">
    <source>
        <dbReference type="ARBA" id="ARBA00022695"/>
    </source>
</evidence>
<dbReference type="Pfam" id="PF02739">
    <property type="entry name" value="5_3_exonuc_N"/>
    <property type="match status" value="1"/>
</dbReference>
<keyword evidence="5 16" id="KW-0548">Nucleotidyltransferase</keyword>
<evidence type="ECO:0000256" key="9">
    <source>
        <dbReference type="ARBA" id="ARBA00022801"/>
    </source>
</evidence>
<sequence length="895" mass="100816">MFPKTFYDIIAIEYSEGRKSLKQKIVIVDGNSLINRAYFAMSELKNSKGVYTGGAYGLIKMIMSLTEQFNPSHFCVAFDMKGPTKRHEAYAEYKGTRKGMPEELAMQMPIAKDLLDALKISRIEFQGYEADDLIGTLSKRALDEGFEVNVVTGDKDALQLVAIGARVHITKKGISELKLYTDDTVMEELGVHADQVIDFKGLSGDSSDNIPGIPGVGPKTAAKLLTQFKTVENLVSSFESVENKRIRGLVETYKEQALLSKKLATIMLEVPLDFTMDAFVIETPDSDVVVDRFRYYELSNLLQKYIASEDQHTEVKEIEYDLKPVSEIVETIKKNKAFDMKLYQDKTGDALVCASFCVNNKVFLAQDPNAINEMAPVFKDKNIAISGYDLKRDLLYLFKHDIDVDHCHFDGYIAAYLLDPSRRNYDLSEVYYEYTTQNLPSEEAVFGKGAKKKNFEDVDGKTIHVYAASEIFAIHKLNETFQSKLKASDLMDLFEGVEMPLVKILAEMEYTGFKVDMDQVNHIDGQLNEKLTEIEKAVYDLAGETFNINSPKQLGVILFEKLGLPPVKKTKTGYSTSHDVLEKLASKHPIISEIMDYRIYAKLKSTYIDGLKAVMDLENSRVHTSLNQTVTMTGRLSSTEPNLQNIPIRLPYGRKIRRFFVADEGCTLLDADYSQIELRILAHLSGDKVLIEAFRNELDIHAITASQVFGIDQSEVTGLQRSRAKEVNFGIIYGMGDYGLSESLGISRKEAKTYIENYFKSYPSVEGFMHGIIEKCKEKGYVETILKRRRAVPDIDAKNFMLRSSAERIARNTPIQGSAADVIKLAMIRVANALQEKGLKSKLILQVHDELILNVPNNELEDVKQLLKENMESAIDLKVPLKVDMSIGASWYDAK</sequence>
<dbReference type="InterPro" id="IPR002298">
    <property type="entry name" value="DNA_polymerase_A"/>
</dbReference>
<dbReference type="SMART" id="SM00475">
    <property type="entry name" value="53EXOc"/>
    <property type="match status" value="1"/>
</dbReference>
<dbReference type="InterPro" id="IPR001098">
    <property type="entry name" value="DNA-dir_DNA_pol_A_palm_dom"/>
</dbReference>
<dbReference type="InterPro" id="IPR008918">
    <property type="entry name" value="HhH2"/>
</dbReference>
<feature type="domain" description="DNA-directed DNA polymerase family A palm" evidence="19">
    <location>
        <begin position="653"/>
        <end position="859"/>
    </location>
</feature>
<evidence type="ECO:0000256" key="3">
    <source>
        <dbReference type="ARBA" id="ARBA00020311"/>
    </source>
</evidence>
<dbReference type="RefSeq" id="WP_204661439.1">
    <property type="nucleotide sequence ID" value="NZ_JAFBDT010000001.1"/>
</dbReference>
<dbReference type="Pfam" id="PF01367">
    <property type="entry name" value="5_3_exonuc"/>
    <property type="match status" value="1"/>
</dbReference>
<dbReference type="Gene3D" id="1.10.150.20">
    <property type="entry name" value="5' to 3' exonuclease, C-terminal subdomain"/>
    <property type="match status" value="2"/>
</dbReference>
<keyword evidence="7" id="KW-0540">Nuclease</keyword>
<evidence type="ECO:0000256" key="7">
    <source>
        <dbReference type="ARBA" id="ARBA00022722"/>
    </source>
</evidence>
<dbReference type="EMBL" id="JAFBDT010000001">
    <property type="protein sequence ID" value="MBM7560776.1"/>
    <property type="molecule type" value="Genomic_DNA"/>
</dbReference>
<comment type="subunit">
    <text evidence="16">Single-chain monomer with multiple functions.</text>
</comment>
<keyword evidence="6 16" id="KW-0235">DNA replication</keyword>
<dbReference type="InterPro" id="IPR012337">
    <property type="entry name" value="RNaseH-like_sf"/>
</dbReference>
<dbReference type="PROSITE" id="PS00447">
    <property type="entry name" value="DNA_POLYMERASE_A"/>
    <property type="match status" value="1"/>
</dbReference>
<dbReference type="EC" id="2.7.7.7" evidence="2 15"/>
<dbReference type="InterPro" id="IPR036279">
    <property type="entry name" value="5-3_exonuclease_C_sf"/>
</dbReference>
<reference evidence="20 21" key="1">
    <citation type="submission" date="2021-01" db="EMBL/GenBank/DDBJ databases">
        <title>Genomic Encyclopedia of Type Strains, Phase IV (KMG-IV): sequencing the most valuable type-strain genomes for metagenomic binning, comparative biology and taxonomic classification.</title>
        <authorList>
            <person name="Goeker M."/>
        </authorList>
    </citation>
    <scope>NUCLEOTIDE SEQUENCE [LARGE SCALE GENOMIC DNA]</scope>
    <source>
        <strain evidence="20 21">DSM 24436</strain>
    </source>
</reference>
<keyword evidence="10" id="KW-0269">Exonuclease</keyword>
<dbReference type="Gene3D" id="3.30.70.370">
    <property type="match status" value="1"/>
</dbReference>
<evidence type="ECO:0000256" key="1">
    <source>
        <dbReference type="ARBA" id="ARBA00007705"/>
    </source>
</evidence>
<keyword evidence="9" id="KW-0378">Hydrolase</keyword>
<keyword evidence="12 16" id="KW-0238">DNA-binding</keyword>
<protein>
    <recommendedName>
        <fullName evidence="3 15">DNA polymerase I</fullName>
        <ecNumber evidence="2 15">2.7.7.7</ecNumber>
    </recommendedName>
</protein>
<keyword evidence="4 16" id="KW-0808">Transferase</keyword>
<keyword evidence="13 16" id="KW-0234">DNA repair</keyword>
<dbReference type="PANTHER" id="PTHR10133">
    <property type="entry name" value="DNA POLYMERASE I"/>
    <property type="match status" value="1"/>
</dbReference>
<dbReference type="Gene3D" id="3.30.420.10">
    <property type="entry name" value="Ribonuclease H-like superfamily/Ribonuclease H"/>
    <property type="match status" value="1"/>
</dbReference>
<accession>A0ABS2MMZ3</accession>
<evidence type="ECO:0000259" key="17">
    <source>
        <dbReference type="SMART" id="SM00474"/>
    </source>
</evidence>
<evidence type="ECO:0000256" key="6">
    <source>
        <dbReference type="ARBA" id="ARBA00022705"/>
    </source>
</evidence>
<organism evidence="20 21">
    <name type="scientific">Fusibacter tunisiensis</name>
    <dbReference type="NCBI Taxonomy" id="1008308"/>
    <lineage>
        <taxon>Bacteria</taxon>
        <taxon>Bacillati</taxon>
        <taxon>Bacillota</taxon>
        <taxon>Clostridia</taxon>
        <taxon>Eubacteriales</taxon>
        <taxon>Eubacteriales Family XII. Incertae Sedis</taxon>
        <taxon>Fusibacter</taxon>
    </lineage>
</organism>
<dbReference type="CDD" id="cd08637">
    <property type="entry name" value="DNA_pol_A_pol_I_C"/>
    <property type="match status" value="1"/>
</dbReference>
<dbReference type="InterPro" id="IPR043502">
    <property type="entry name" value="DNA/RNA_pol_sf"/>
</dbReference>
<feature type="domain" description="3'-5' exonuclease" evidence="17">
    <location>
        <begin position="316"/>
        <end position="486"/>
    </location>
</feature>
<dbReference type="Gene3D" id="3.40.50.1010">
    <property type="entry name" value="5'-nuclease"/>
    <property type="match status" value="1"/>
</dbReference>